<dbReference type="KEGG" id="sgrg:L0C25_08830"/>
<feature type="region of interest" description="Disordered" evidence="1">
    <location>
        <begin position="1"/>
        <end position="27"/>
    </location>
</feature>
<feature type="domain" description="Luciferase" evidence="2">
    <location>
        <begin position="81"/>
        <end position="143"/>
    </location>
</feature>
<reference evidence="3" key="1">
    <citation type="submission" date="2022-01" db="EMBL/GenBank/DDBJ databases">
        <title>Nocardioidaceae gen. sp. A5X3R13.</title>
        <authorList>
            <person name="Lopez Marin M.A."/>
            <person name="Uhlik O."/>
        </authorList>
    </citation>
    <scope>NUCLEOTIDE SEQUENCE</scope>
    <source>
        <strain evidence="3">A5X3R13</strain>
    </source>
</reference>
<sequence length="153" mass="16706">MLSSPRSGARPRTSDEGPHRQLNQRATPGLWGTLVARVFDLDGVEEGVSQVSPPSSRAVFFVDLTDEHAPETSLAPGQRLEPAHLHGVQDTSVHLVLPRERGQDLVGLRWAEPHQHADFGTEFMIYGPRDAGELKVVISVIEESLAFAREGAP</sequence>
<dbReference type="InterPro" id="IPR040841">
    <property type="entry name" value="Luciferase_dom"/>
</dbReference>
<dbReference type="PANTHER" id="PTHR38695">
    <property type="entry name" value="AMINO ACID PERMEASE_ SLC12A DOMAIN-CONTAINING PROTEIN"/>
    <property type="match status" value="1"/>
</dbReference>
<dbReference type="Proteomes" id="UP001164390">
    <property type="component" value="Chromosome"/>
</dbReference>
<accession>A0AA46TMK2</accession>
<dbReference type="AlphaFoldDB" id="A0AA46TMK2"/>
<evidence type="ECO:0000313" key="3">
    <source>
        <dbReference type="EMBL" id="UYM07163.1"/>
    </source>
</evidence>
<dbReference type="PANTHER" id="PTHR38695:SF1">
    <property type="entry name" value="AMINO ACID PERMEASE_ SLC12A DOMAIN-CONTAINING PROTEIN"/>
    <property type="match status" value="1"/>
</dbReference>
<dbReference type="EMBL" id="CP094970">
    <property type="protein sequence ID" value="UYM07163.1"/>
    <property type="molecule type" value="Genomic_DNA"/>
</dbReference>
<evidence type="ECO:0000313" key="4">
    <source>
        <dbReference type="Proteomes" id="UP001164390"/>
    </source>
</evidence>
<dbReference type="RefSeq" id="WP_271636108.1">
    <property type="nucleotide sequence ID" value="NZ_CP094970.1"/>
</dbReference>
<gene>
    <name evidence="3" type="ORF">L0C25_08830</name>
</gene>
<name>A0AA46TMK2_9ACTN</name>
<dbReference type="Pfam" id="PF17648">
    <property type="entry name" value="Luciferase"/>
    <property type="match status" value="1"/>
</dbReference>
<protein>
    <submittedName>
        <fullName evidence="3">DUF5519 family protein</fullName>
    </submittedName>
</protein>
<dbReference type="InterPro" id="IPR048273">
    <property type="entry name" value="Luciferase"/>
</dbReference>
<proteinExistence type="predicted"/>
<evidence type="ECO:0000256" key="1">
    <source>
        <dbReference type="SAM" id="MobiDB-lite"/>
    </source>
</evidence>
<keyword evidence="4" id="KW-1185">Reference proteome</keyword>
<organism evidence="3 4">
    <name type="scientific">Solicola gregarius</name>
    <dbReference type="NCBI Taxonomy" id="2908642"/>
    <lineage>
        <taxon>Bacteria</taxon>
        <taxon>Bacillati</taxon>
        <taxon>Actinomycetota</taxon>
        <taxon>Actinomycetes</taxon>
        <taxon>Propionibacteriales</taxon>
        <taxon>Nocardioidaceae</taxon>
        <taxon>Solicola</taxon>
    </lineage>
</organism>
<evidence type="ECO:0000259" key="2">
    <source>
        <dbReference type="Pfam" id="PF17648"/>
    </source>
</evidence>